<accession>K1TXY1</accession>
<protein>
    <submittedName>
        <fullName evidence="3">Uncharacterized protein</fullName>
    </submittedName>
</protein>
<evidence type="ECO:0000313" key="3">
    <source>
        <dbReference type="EMBL" id="EKC74783.1"/>
    </source>
</evidence>
<proteinExistence type="predicted"/>
<reference evidence="3" key="1">
    <citation type="journal article" date="2013" name="Environ. Microbiol.">
        <title>Microbiota from the distal guts of lean and obese adolescents exhibit partial functional redundancy besides clear differences in community structure.</title>
        <authorList>
            <person name="Ferrer M."/>
            <person name="Ruiz A."/>
            <person name="Lanza F."/>
            <person name="Haange S.B."/>
            <person name="Oberbach A."/>
            <person name="Till H."/>
            <person name="Bargiela R."/>
            <person name="Campoy C."/>
            <person name="Segura M.T."/>
            <person name="Richter M."/>
            <person name="von Bergen M."/>
            <person name="Seifert J."/>
            <person name="Suarez A."/>
        </authorList>
    </citation>
    <scope>NUCLEOTIDE SEQUENCE</scope>
</reference>
<keyword evidence="2" id="KW-0812">Transmembrane</keyword>
<keyword evidence="2" id="KW-0472">Membrane</keyword>
<evidence type="ECO:0000256" key="2">
    <source>
        <dbReference type="SAM" id="Phobius"/>
    </source>
</evidence>
<dbReference type="AlphaFoldDB" id="K1TXY1"/>
<evidence type="ECO:0000256" key="1">
    <source>
        <dbReference type="SAM" id="MobiDB-lite"/>
    </source>
</evidence>
<sequence length="106" mass="12041">MLGFSPFKKHANKFNYIPRYYDPEKEAREQRRAELRGERAEDAGREYYPPDSTSARSATHVPPAMPASRGSGRTRVLKMVVAAVFVMLFIYLLYPKLASSSCGHSR</sequence>
<name>K1TXY1_9ZZZZ</name>
<feature type="compositionally biased region" description="Basic and acidic residues" evidence="1">
    <location>
        <begin position="27"/>
        <end position="45"/>
    </location>
</feature>
<organism evidence="3">
    <name type="scientific">human gut metagenome</name>
    <dbReference type="NCBI Taxonomy" id="408170"/>
    <lineage>
        <taxon>unclassified sequences</taxon>
        <taxon>metagenomes</taxon>
        <taxon>organismal metagenomes</taxon>
    </lineage>
</organism>
<gene>
    <name evidence="3" type="ORF">LEA_05572</name>
</gene>
<dbReference type="EMBL" id="AJWY01003630">
    <property type="protein sequence ID" value="EKC74783.1"/>
    <property type="molecule type" value="Genomic_DNA"/>
</dbReference>
<feature type="non-terminal residue" evidence="3">
    <location>
        <position position="106"/>
    </location>
</feature>
<comment type="caution">
    <text evidence="3">The sequence shown here is derived from an EMBL/GenBank/DDBJ whole genome shotgun (WGS) entry which is preliminary data.</text>
</comment>
<feature type="region of interest" description="Disordered" evidence="1">
    <location>
        <begin position="27"/>
        <end position="70"/>
    </location>
</feature>
<feature type="transmembrane region" description="Helical" evidence="2">
    <location>
        <begin position="76"/>
        <end position="94"/>
    </location>
</feature>
<keyword evidence="2" id="KW-1133">Transmembrane helix</keyword>